<keyword evidence="3" id="KW-0808">Transferase</keyword>
<evidence type="ECO:0000313" key="3">
    <source>
        <dbReference type="EMBL" id="KAG5187904.1"/>
    </source>
</evidence>
<dbReference type="PANTHER" id="PTHR44329">
    <property type="entry name" value="SERINE/THREONINE-PROTEIN KINASE TNNI3K-RELATED"/>
    <property type="match status" value="1"/>
</dbReference>
<gene>
    <name evidence="3" type="ORF">JKP88DRAFT_262305</name>
</gene>
<dbReference type="SMART" id="SM00220">
    <property type="entry name" value="S_TKc"/>
    <property type="match status" value="1"/>
</dbReference>
<feature type="compositionally biased region" description="Basic and acidic residues" evidence="1">
    <location>
        <begin position="201"/>
        <end position="210"/>
    </location>
</feature>
<dbReference type="Pfam" id="PF07714">
    <property type="entry name" value="PK_Tyr_Ser-Thr"/>
    <property type="match status" value="1"/>
</dbReference>
<reference evidence="3" key="1">
    <citation type="submission" date="2021-02" db="EMBL/GenBank/DDBJ databases">
        <title>First Annotated Genome of the Yellow-green Alga Tribonema minus.</title>
        <authorList>
            <person name="Mahan K.M."/>
        </authorList>
    </citation>
    <scope>NUCLEOTIDE SEQUENCE</scope>
    <source>
        <strain evidence="3">UTEX B ZZ1240</strain>
    </source>
</reference>
<dbReference type="SUPFAM" id="SSF56112">
    <property type="entry name" value="Protein kinase-like (PK-like)"/>
    <property type="match status" value="1"/>
</dbReference>
<evidence type="ECO:0000256" key="1">
    <source>
        <dbReference type="SAM" id="MobiDB-lite"/>
    </source>
</evidence>
<dbReference type="PANTHER" id="PTHR44329:SF289">
    <property type="entry name" value="SERINE_THREONINE-PROTEIN KINASE VIK"/>
    <property type="match status" value="1"/>
</dbReference>
<dbReference type="Gene3D" id="1.10.510.10">
    <property type="entry name" value="Transferase(Phosphotransferase) domain 1"/>
    <property type="match status" value="1"/>
</dbReference>
<dbReference type="AlphaFoldDB" id="A0A835Z8G5"/>
<evidence type="ECO:0000259" key="2">
    <source>
        <dbReference type="PROSITE" id="PS50011"/>
    </source>
</evidence>
<comment type="caution">
    <text evidence="3">The sequence shown here is derived from an EMBL/GenBank/DDBJ whole genome shotgun (WGS) entry which is preliminary data.</text>
</comment>
<sequence length="611" mass="68856">MAVMEPLHEDGPAHTSGEAELSPSRDFIKSERNLAAADRCLAAAAYSLNFDIAELWTFVPDPAGKVKSGEPPPVKPACLHVYAQPATLENYRAKLVGIWNNGEREKRHKLSPGLCERAREHECPLWFTSTDHDTPLHADLPLNTAVVVPVRLESMRKDCCVVYFSTSDVHRDRTALDFLMHISKAAILSVSGILGDAPQDGQKEESESPHAARKRGPHAPAHTHPCPLSVTACNCRTQPPPPPQREVARKLNTLNMITKLNSVSVKMHPGEQLNTQVKWAELSDVEFLVNGSRCTIYTATYREAACVVKLLRKDVPDAALVRRELELEMELLMRVLVTLVRRELELEMQLLMRLKHDNIVRLLGAGDDPERFLVIERLDGGTLSQRCGSGGAVRDRRRRFKRKQPFSYLELLRCGRQLADGLRYLHDEAIPGRIVIHRDLKPDNIGFNKDGDIKLLDLGLAKAIPRSEVQDAAFHMTGETGSTRYMAPEVAESRPYNEKVDVHSYSMVLWEMATLRKPYDGMARDQFYSAVVRGHVRPPLNKRWPKEFSDLLSACWSEDWRARPSFADICNRLQEMLQDADEHHTPKTSQTARSKGLLSRLGISDRSSAWF</sequence>
<feature type="compositionally biased region" description="Basic and acidic residues" evidence="1">
    <location>
        <begin position="1"/>
        <end position="12"/>
    </location>
</feature>
<feature type="region of interest" description="Disordered" evidence="1">
    <location>
        <begin position="196"/>
        <end position="223"/>
    </location>
</feature>
<dbReference type="GO" id="GO:0005524">
    <property type="term" value="F:ATP binding"/>
    <property type="evidence" value="ECO:0007669"/>
    <property type="project" value="InterPro"/>
</dbReference>
<keyword evidence="4" id="KW-1185">Reference proteome</keyword>
<feature type="region of interest" description="Disordered" evidence="1">
    <location>
        <begin position="1"/>
        <end position="24"/>
    </location>
</feature>
<name>A0A835Z8G5_9STRA</name>
<dbReference type="EMBL" id="JAFCMP010000079">
    <property type="protein sequence ID" value="KAG5187904.1"/>
    <property type="molecule type" value="Genomic_DNA"/>
</dbReference>
<keyword evidence="3" id="KW-0418">Kinase</keyword>
<organism evidence="3 4">
    <name type="scientific">Tribonema minus</name>
    <dbReference type="NCBI Taxonomy" id="303371"/>
    <lineage>
        <taxon>Eukaryota</taxon>
        <taxon>Sar</taxon>
        <taxon>Stramenopiles</taxon>
        <taxon>Ochrophyta</taxon>
        <taxon>PX clade</taxon>
        <taxon>Xanthophyceae</taxon>
        <taxon>Tribonematales</taxon>
        <taxon>Tribonemataceae</taxon>
        <taxon>Tribonema</taxon>
    </lineage>
</organism>
<proteinExistence type="predicted"/>
<dbReference type="InterPro" id="IPR001245">
    <property type="entry name" value="Ser-Thr/Tyr_kinase_cat_dom"/>
</dbReference>
<evidence type="ECO:0000313" key="4">
    <source>
        <dbReference type="Proteomes" id="UP000664859"/>
    </source>
</evidence>
<feature type="domain" description="Protein kinase" evidence="2">
    <location>
        <begin position="282"/>
        <end position="577"/>
    </location>
</feature>
<dbReference type="InterPro" id="IPR011009">
    <property type="entry name" value="Kinase-like_dom_sf"/>
</dbReference>
<dbReference type="PROSITE" id="PS50011">
    <property type="entry name" value="PROTEIN_KINASE_DOM"/>
    <property type="match status" value="1"/>
</dbReference>
<dbReference type="InterPro" id="IPR000719">
    <property type="entry name" value="Prot_kinase_dom"/>
</dbReference>
<dbReference type="OrthoDB" id="192267at2759"/>
<dbReference type="Gene3D" id="3.30.200.20">
    <property type="entry name" value="Phosphorylase Kinase, domain 1"/>
    <property type="match status" value="1"/>
</dbReference>
<protein>
    <submittedName>
        <fullName evidence="3">Serine/threonine-protein kinase CTR1</fullName>
    </submittedName>
</protein>
<dbReference type="InterPro" id="IPR051681">
    <property type="entry name" value="Ser/Thr_Kinases-Pseudokinases"/>
</dbReference>
<dbReference type="GO" id="GO:0004674">
    <property type="term" value="F:protein serine/threonine kinase activity"/>
    <property type="evidence" value="ECO:0007669"/>
    <property type="project" value="TreeGrafter"/>
</dbReference>
<dbReference type="Proteomes" id="UP000664859">
    <property type="component" value="Unassembled WGS sequence"/>
</dbReference>
<accession>A0A835Z8G5</accession>